<protein>
    <recommendedName>
        <fullName evidence="3 6">peptidylprolyl isomerase</fullName>
        <ecNumber evidence="3 6">5.2.1.8</ecNumber>
    </recommendedName>
</protein>
<accession>A0A418R1J0</accession>
<dbReference type="PROSITE" id="PS50059">
    <property type="entry name" value="FKBP_PPIASE"/>
    <property type="match status" value="1"/>
</dbReference>
<sequence length="350" mass="38155">MFLQRNFLSLALVAGILGLASCNKGGEFGKTPSGIEYKIFKSTSAGKYDARDVSADGDATYKDRIGKIMALHVEYRTGKDSILFNSRKQQMGFPVRVPLDTVRKAQKGGLEEAISLLQPGDSAVFRFNVDTIFAKSFRQPVPPFMSKAGKTMTMFVKVDKVQSREEAMADVQKAQVEQQQKTEAHAADQLKKDDVVIQEYIKKNNLKATKDESGVYYVITNAGSSVKPKAGQVVSVLYKGTLLENGKEFDSSAKMGNKPFDFPLGQGQVIPGWDKGIAQFTKGAKGMLLVPSSLAYGQRGAGADIPADAILRFDVELVDIKNAPAQPAGGQMNEADIRRQIEAMQQQQGK</sequence>
<organism evidence="8 9">
    <name type="scientific">Hymenobacter rubripertinctus</name>
    <dbReference type="NCBI Taxonomy" id="2029981"/>
    <lineage>
        <taxon>Bacteria</taxon>
        <taxon>Pseudomonadati</taxon>
        <taxon>Bacteroidota</taxon>
        <taxon>Cytophagia</taxon>
        <taxon>Cytophagales</taxon>
        <taxon>Hymenobacteraceae</taxon>
        <taxon>Hymenobacter</taxon>
    </lineage>
</organism>
<keyword evidence="4 6" id="KW-0697">Rotamase</keyword>
<dbReference type="PANTHER" id="PTHR43811:SF19">
    <property type="entry name" value="39 KDA FK506-BINDING NUCLEAR PROTEIN"/>
    <property type="match status" value="1"/>
</dbReference>
<reference evidence="8 9" key="1">
    <citation type="submission" date="2018-09" db="EMBL/GenBank/DDBJ databases">
        <authorList>
            <person name="Zeman M."/>
            <person name="Pardy F."/>
        </authorList>
    </citation>
    <scope>NUCLEOTIDE SEQUENCE [LARGE SCALE GENOMIC DNA]</scope>
    <source>
        <strain evidence="8 9">CCM 8852</strain>
    </source>
</reference>
<keyword evidence="9" id="KW-1185">Reference proteome</keyword>
<dbReference type="PANTHER" id="PTHR43811">
    <property type="entry name" value="FKBP-TYPE PEPTIDYL-PROLYL CIS-TRANS ISOMERASE FKPA"/>
    <property type="match status" value="1"/>
</dbReference>
<evidence type="ECO:0000256" key="6">
    <source>
        <dbReference type="PROSITE-ProRule" id="PRU00277"/>
    </source>
</evidence>
<evidence type="ECO:0000256" key="3">
    <source>
        <dbReference type="ARBA" id="ARBA00013194"/>
    </source>
</evidence>
<dbReference type="OrthoDB" id="9814548at2"/>
<comment type="similarity">
    <text evidence="2">Belongs to the FKBP-type PPIase family.</text>
</comment>
<dbReference type="EC" id="5.2.1.8" evidence="3 6"/>
<dbReference type="Gene3D" id="3.10.50.40">
    <property type="match status" value="1"/>
</dbReference>
<dbReference type="InterPro" id="IPR046357">
    <property type="entry name" value="PPIase_dom_sf"/>
</dbReference>
<name>A0A418R1J0_9BACT</name>
<evidence type="ECO:0000259" key="7">
    <source>
        <dbReference type="PROSITE" id="PS50059"/>
    </source>
</evidence>
<comment type="caution">
    <text evidence="8">The sequence shown here is derived from an EMBL/GenBank/DDBJ whole genome shotgun (WGS) entry which is preliminary data.</text>
</comment>
<dbReference type="InterPro" id="IPR001179">
    <property type="entry name" value="PPIase_FKBP_dom"/>
</dbReference>
<keyword evidence="5 6" id="KW-0413">Isomerase</keyword>
<dbReference type="Proteomes" id="UP000284250">
    <property type="component" value="Unassembled WGS sequence"/>
</dbReference>
<proteinExistence type="inferred from homology"/>
<evidence type="ECO:0000313" key="9">
    <source>
        <dbReference type="Proteomes" id="UP000284250"/>
    </source>
</evidence>
<dbReference type="AlphaFoldDB" id="A0A418R1J0"/>
<dbReference type="FunFam" id="3.10.50.40:FF:000006">
    <property type="entry name" value="Peptidyl-prolyl cis-trans isomerase"/>
    <property type="match status" value="1"/>
</dbReference>
<feature type="domain" description="PPIase FKBP-type" evidence="7">
    <location>
        <begin position="231"/>
        <end position="321"/>
    </location>
</feature>
<comment type="catalytic activity">
    <reaction evidence="1 6">
        <text>[protein]-peptidylproline (omega=180) = [protein]-peptidylproline (omega=0)</text>
        <dbReference type="Rhea" id="RHEA:16237"/>
        <dbReference type="Rhea" id="RHEA-COMP:10747"/>
        <dbReference type="Rhea" id="RHEA-COMP:10748"/>
        <dbReference type="ChEBI" id="CHEBI:83833"/>
        <dbReference type="ChEBI" id="CHEBI:83834"/>
        <dbReference type="EC" id="5.2.1.8"/>
    </reaction>
</comment>
<dbReference type="RefSeq" id="WP_119655196.1">
    <property type="nucleotide sequence ID" value="NZ_JBHUOI010000013.1"/>
</dbReference>
<reference evidence="8 9" key="2">
    <citation type="submission" date="2019-01" db="EMBL/GenBank/DDBJ databases">
        <title>Hymenobacter humicola sp. nov., isolated from soils in Antarctica.</title>
        <authorList>
            <person name="Sedlacek I."/>
            <person name="Holochova P."/>
            <person name="Kralova S."/>
            <person name="Pantucek R."/>
            <person name="Stankova E."/>
            <person name="Vrbovska V."/>
            <person name="Kristofova L."/>
            <person name="Svec P."/>
            <person name="Busse H.-J."/>
        </authorList>
    </citation>
    <scope>NUCLEOTIDE SEQUENCE [LARGE SCALE GENOMIC DNA]</scope>
    <source>
        <strain evidence="8 9">CCM 8852</strain>
    </source>
</reference>
<dbReference type="EMBL" id="QYCN01000009">
    <property type="protein sequence ID" value="RIY11330.1"/>
    <property type="molecule type" value="Genomic_DNA"/>
</dbReference>
<evidence type="ECO:0000256" key="1">
    <source>
        <dbReference type="ARBA" id="ARBA00000971"/>
    </source>
</evidence>
<evidence type="ECO:0000256" key="5">
    <source>
        <dbReference type="ARBA" id="ARBA00023235"/>
    </source>
</evidence>
<dbReference type="PROSITE" id="PS51257">
    <property type="entry name" value="PROKAR_LIPOPROTEIN"/>
    <property type="match status" value="1"/>
</dbReference>
<evidence type="ECO:0000313" key="8">
    <source>
        <dbReference type="EMBL" id="RIY11330.1"/>
    </source>
</evidence>
<gene>
    <name evidence="8" type="ORF">D0T11_07655</name>
</gene>
<evidence type="ECO:0000256" key="4">
    <source>
        <dbReference type="ARBA" id="ARBA00023110"/>
    </source>
</evidence>
<dbReference type="SUPFAM" id="SSF54534">
    <property type="entry name" value="FKBP-like"/>
    <property type="match status" value="1"/>
</dbReference>
<dbReference type="Pfam" id="PF00254">
    <property type="entry name" value="FKBP_C"/>
    <property type="match status" value="1"/>
</dbReference>
<dbReference type="GO" id="GO:0003755">
    <property type="term" value="F:peptidyl-prolyl cis-trans isomerase activity"/>
    <property type="evidence" value="ECO:0007669"/>
    <property type="project" value="UniProtKB-KW"/>
</dbReference>
<evidence type="ECO:0000256" key="2">
    <source>
        <dbReference type="ARBA" id="ARBA00006577"/>
    </source>
</evidence>